<dbReference type="EMBL" id="CM004475">
    <property type="protein sequence ID" value="OCT78058.1"/>
    <property type="molecule type" value="Genomic_DNA"/>
</dbReference>
<feature type="chain" id="PRO_5038144996" description="Secreted protein" evidence="1">
    <location>
        <begin position="28"/>
        <end position="71"/>
    </location>
</feature>
<evidence type="ECO:0000313" key="2">
    <source>
        <dbReference type="EMBL" id="OCT78058.1"/>
    </source>
</evidence>
<protein>
    <recommendedName>
        <fullName evidence="4">Secreted protein</fullName>
    </recommendedName>
</protein>
<name>A0A974CRM6_XENLA</name>
<gene>
    <name evidence="2" type="ORF">XELAEV_18029155mg</name>
</gene>
<reference evidence="3" key="1">
    <citation type="journal article" date="2016" name="Nature">
        <title>Genome evolution in the allotetraploid frog Xenopus laevis.</title>
        <authorList>
            <person name="Session A.M."/>
            <person name="Uno Y."/>
            <person name="Kwon T."/>
            <person name="Chapman J.A."/>
            <person name="Toyoda A."/>
            <person name="Takahashi S."/>
            <person name="Fukui A."/>
            <person name="Hikosaka A."/>
            <person name="Suzuki A."/>
            <person name="Kondo M."/>
            <person name="van Heeringen S.J."/>
            <person name="Quigley I."/>
            <person name="Heinz S."/>
            <person name="Ogino H."/>
            <person name="Ochi H."/>
            <person name="Hellsten U."/>
            <person name="Lyons J.B."/>
            <person name="Simakov O."/>
            <person name="Putnam N."/>
            <person name="Stites J."/>
            <person name="Kuroki Y."/>
            <person name="Tanaka T."/>
            <person name="Michiue T."/>
            <person name="Watanabe M."/>
            <person name="Bogdanovic O."/>
            <person name="Lister R."/>
            <person name="Georgiou G."/>
            <person name="Paranjpe S.S."/>
            <person name="van Kruijsbergen I."/>
            <person name="Shu S."/>
            <person name="Carlson J."/>
            <person name="Kinoshita T."/>
            <person name="Ohta Y."/>
            <person name="Mawaribuchi S."/>
            <person name="Jenkins J."/>
            <person name="Grimwood J."/>
            <person name="Schmutz J."/>
            <person name="Mitros T."/>
            <person name="Mozaffari S.V."/>
            <person name="Suzuki Y."/>
            <person name="Haramoto Y."/>
            <person name="Yamamoto T.S."/>
            <person name="Takagi C."/>
            <person name="Heald R."/>
            <person name="Miller K."/>
            <person name="Haudenschild C."/>
            <person name="Kitzman J."/>
            <person name="Nakayama T."/>
            <person name="Izutsu Y."/>
            <person name="Robert J."/>
            <person name="Fortriede J."/>
            <person name="Burns K."/>
            <person name="Lotay V."/>
            <person name="Karimi K."/>
            <person name="Yasuoka Y."/>
            <person name="Dichmann D.S."/>
            <person name="Flajnik M.F."/>
            <person name="Houston D.W."/>
            <person name="Shendure J."/>
            <person name="DuPasquier L."/>
            <person name="Vize P.D."/>
            <person name="Zorn A.M."/>
            <person name="Ito M."/>
            <person name="Marcotte E.M."/>
            <person name="Wallingford J.B."/>
            <person name="Ito Y."/>
            <person name="Asashima M."/>
            <person name="Ueno N."/>
            <person name="Matsuda Y."/>
            <person name="Veenstra G.J."/>
            <person name="Fujiyama A."/>
            <person name="Harland R.M."/>
            <person name="Taira M."/>
            <person name="Rokhsar D.S."/>
        </authorList>
    </citation>
    <scope>NUCLEOTIDE SEQUENCE [LARGE SCALE GENOMIC DNA]</scope>
    <source>
        <strain evidence="3">J</strain>
    </source>
</reference>
<evidence type="ECO:0000313" key="3">
    <source>
        <dbReference type="Proteomes" id="UP000694892"/>
    </source>
</evidence>
<proteinExistence type="predicted"/>
<evidence type="ECO:0008006" key="4">
    <source>
        <dbReference type="Google" id="ProtNLM"/>
    </source>
</evidence>
<evidence type="ECO:0000256" key="1">
    <source>
        <dbReference type="SAM" id="SignalP"/>
    </source>
</evidence>
<keyword evidence="1" id="KW-0732">Signal</keyword>
<accession>A0A974CRM6</accession>
<sequence>MSTEATWFSSIPTVLGALLFSSIQGSAHPTIIPCIVGQTFTLDSLASQWRQSLSKHTIHYMLPFCKLVNLP</sequence>
<dbReference type="AlphaFoldDB" id="A0A974CRM6"/>
<organism evidence="2 3">
    <name type="scientific">Xenopus laevis</name>
    <name type="common">African clawed frog</name>
    <dbReference type="NCBI Taxonomy" id="8355"/>
    <lineage>
        <taxon>Eukaryota</taxon>
        <taxon>Metazoa</taxon>
        <taxon>Chordata</taxon>
        <taxon>Craniata</taxon>
        <taxon>Vertebrata</taxon>
        <taxon>Euteleostomi</taxon>
        <taxon>Amphibia</taxon>
        <taxon>Batrachia</taxon>
        <taxon>Anura</taxon>
        <taxon>Pipoidea</taxon>
        <taxon>Pipidae</taxon>
        <taxon>Xenopodinae</taxon>
        <taxon>Xenopus</taxon>
        <taxon>Xenopus</taxon>
    </lineage>
</organism>
<feature type="signal peptide" evidence="1">
    <location>
        <begin position="1"/>
        <end position="27"/>
    </location>
</feature>
<dbReference type="Proteomes" id="UP000694892">
    <property type="component" value="Chromosome 5S"/>
</dbReference>